<dbReference type="AlphaFoldDB" id="A0A2U1NZR3"/>
<evidence type="ECO:0000313" key="3">
    <source>
        <dbReference type="Proteomes" id="UP000245207"/>
    </source>
</evidence>
<feature type="region of interest" description="Disordered" evidence="1">
    <location>
        <begin position="1"/>
        <end position="37"/>
    </location>
</feature>
<dbReference type="STRING" id="35608.A0A2U1NZR3"/>
<dbReference type="GO" id="GO:0016301">
    <property type="term" value="F:kinase activity"/>
    <property type="evidence" value="ECO:0007669"/>
    <property type="project" value="UniProtKB-KW"/>
</dbReference>
<feature type="compositionally biased region" description="Basic and acidic residues" evidence="1">
    <location>
        <begin position="1"/>
        <end position="25"/>
    </location>
</feature>
<name>A0A2U1NZR3_ARTAN</name>
<protein>
    <submittedName>
        <fullName evidence="2">Pkinase domain-containing protein</fullName>
    </submittedName>
</protein>
<dbReference type="EMBL" id="PKPP01001923">
    <property type="protein sequence ID" value="PWA78920.1"/>
    <property type="molecule type" value="Genomic_DNA"/>
</dbReference>
<reference evidence="2 3" key="1">
    <citation type="journal article" date="2018" name="Mol. Plant">
        <title>The genome of Artemisia annua provides insight into the evolution of Asteraceae family and artemisinin biosynthesis.</title>
        <authorList>
            <person name="Shen Q."/>
            <person name="Zhang L."/>
            <person name="Liao Z."/>
            <person name="Wang S."/>
            <person name="Yan T."/>
            <person name="Shi P."/>
            <person name="Liu M."/>
            <person name="Fu X."/>
            <person name="Pan Q."/>
            <person name="Wang Y."/>
            <person name="Lv Z."/>
            <person name="Lu X."/>
            <person name="Zhang F."/>
            <person name="Jiang W."/>
            <person name="Ma Y."/>
            <person name="Chen M."/>
            <person name="Hao X."/>
            <person name="Li L."/>
            <person name="Tang Y."/>
            <person name="Lv G."/>
            <person name="Zhou Y."/>
            <person name="Sun X."/>
            <person name="Brodelius P.E."/>
            <person name="Rose J.K.C."/>
            <person name="Tang K."/>
        </authorList>
    </citation>
    <scope>NUCLEOTIDE SEQUENCE [LARGE SCALE GENOMIC DNA]</scope>
    <source>
        <strain evidence="3">cv. Huhao1</strain>
        <tissue evidence="2">Leaf</tissue>
    </source>
</reference>
<proteinExistence type="predicted"/>
<gene>
    <name evidence="2" type="ORF">CTI12_AA212000</name>
</gene>
<feature type="compositionally biased region" description="Basic residues" evidence="1">
    <location>
        <begin position="26"/>
        <end position="37"/>
    </location>
</feature>
<dbReference type="Gene3D" id="1.10.510.10">
    <property type="entry name" value="Transferase(Phosphotransferase) domain 1"/>
    <property type="match status" value="1"/>
</dbReference>
<organism evidence="2 3">
    <name type="scientific">Artemisia annua</name>
    <name type="common">Sweet wormwood</name>
    <dbReference type="NCBI Taxonomy" id="35608"/>
    <lineage>
        <taxon>Eukaryota</taxon>
        <taxon>Viridiplantae</taxon>
        <taxon>Streptophyta</taxon>
        <taxon>Embryophyta</taxon>
        <taxon>Tracheophyta</taxon>
        <taxon>Spermatophyta</taxon>
        <taxon>Magnoliopsida</taxon>
        <taxon>eudicotyledons</taxon>
        <taxon>Gunneridae</taxon>
        <taxon>Pentapetalae</taxon>
        <taxon>asterids</taxon>
        <taxon>campanulids</taxon>
        <taxon>Asterales</taxon>
        <taxon>Asteraceae</taxon>
        <taxon>Asteroideae</taxon>
        <taxon>Anthemideae</taxon>
        <taxon>Artemisiinae</taxon>
        <taxon>Artemisia</taxon>
    </lineage>
</organism>
<dbReference type="OrthoDB" id="5984008at2759"/>
<dbReference type="InterPro" id="IPR011009">
    <property type="entry name" value="Kinase-like_dom_sf"/>
</dbReference>
<evidence type="ECO:0000256" key="1">
    <source>
        <dbReference type="SAM" id="MobiDB-lite"/>
    </source>
</evidence>
<comment type="caution">
    <text evidence="2">The sequence shown here is derived from an EMBL/GenBank/DDBJ whole genome shotgun (WGS) entry which is preliminary data.</text>
</comment>
<keyword evidence="2" id="KW-0808">Transferase</keyword>
<evidence type="ECO:0000313" key="2">
    <source>
        <dbReference type="EMBL" id="PWA78920.1"/>
    </source>
</evidence>
<keyword evidence="3" id="KW-1185">Reference proteome</keyword>
<dbReference type="Proteomes" id="UP000245207">
    <property type="component" value="Unassembled WGS sequence"/>
</dbReference>
<dbReference type="SUPFAM" id="SSF56112">
    <property type="entry name" value="Protein kinase-like (PK-like)"/>
    <property type="match status" value="1"/>
</dbReference>
<accession>A0A2U1NZR3</accession>
<sequence length="226" mass="25483">MTKDKAVAEERADKGLKKLSKDGRRPKTGKPPLQKRKAMGLDVLGFKAENIRSFTSAEEYAHAHRNREIAKLTNEAKKHPITPDNAIPHEDIKRTRAFTGIKKKHSIAMDMWSLGCIMVELLSKQPLFNRKKELDHVDKVLLNKQPQAQKENATPMYKIAMVPQLTFSLSGGIFAELGRKPRKAVKRGLPPISVVRLEQMGKPGHPPISDFTYSAYLTSFCLPVYK</sequence>
<keyword evidence="2" id="KW-0418">Kinase</keyword>